<keyword evidence="5" id="KW-1185">Reference proteome</keyword>
<sequence length="349" mass="38235">MAFGVALIGGGIWAKEEHLPAVLASEHLDLKAVYSRSLRSAEDTAKASGKQIELYSEDSKQGYNDVLNREDVDAVIIALPIASQASYIRAALSAGKHVLSEKPVAENVAEAEALIKWYREEIEPQKKATWSVAENFRYLNSFTYAREKVQGLGKIIGFRVKVYGNIQQDGKFFNTDWRKVPTHQGGFLLDGGVHYTAGLRYLLGPDTFITRLSAFTTLLKEHLPPVDTVDAILKANTGIQGTFQLSNGTTLVGPEWTIGCENGSVSVENSKITVRTSDGKEDVHNIEDERTGVPPEVRQWGQALAASKVNPEQSPSQALADLELLELMLRSGESEGQPQTCHCQQPANI</sequence>
<dbReference type="OrthoDB" id="64915at2759"/>
<dbReference type="SUPFAM" id="SSF51735">
    <property type="entry name" value="NAD(P)-binding Rossmann-fold domains"/>
    <property type="match status" value="1"/>
</dbReference>
<dbReference type="InterPro" id="IPR055170">
    <property type="entry name" value="GFO_IDH_MocA-like_dom"/>
</dbReference>
<gene>
    <name evidence="4" type="ORF">PMG11_02560</name>
</gene>
<dbReference type="EMBL" id="CDHK01000002">
    <property type="protein sequence ID" value="CEJ56352.1"/>
    <property type="molecule type" value="Genomic_DNA"/>
</dbReference>
<name>A0A0F7TMZ1_PENBI</name>
<dbReference type="Pfam" id="PF22725">
    <property type="entry name" value="GFO_IDH_MocA_C3"/>
    <property type="match status" value="1"/>
</dbReference>
<proteinExistence type="inferred from homology"/>
<dbReference type="PANTHER" id="PTHR42840:SF5">
    <property type="entry name" value="NAD(P)-BINDING ROSSMANN-FOLD SUPERFAMILY PROTEIN"/>
    <property type="match status" value="1"/>
</dbReference>
<evidence type="ECO:0000259" key="2">
    <source>
        <dbReference type="Pfam" id="PF01408"/>
    </source>
</evidence>
<dbReference type="STRING" id="104259.A0A0F7TMZ1"/>
<evidence type="ECO:0000256" key="1">
    <source>
        <dbReference type="ARBA" id="ARBA00010928"/>
    </source>
</evidence>
<evidence type="ECO:0000259" key="3">
    <source>
        <dbReference type="Pfam" id="PF22725"/>
    </source>
</evidence>
<evidence type="ECO:0000313" key="5">
    <source>
        <dbReference type="Proteomes" id="UP000042958"/>
    </source>
</evidence>
<reference evidence="5" key="1">
    <citation type="journal article" date="2015" name="Genome Announc.">
        <title>Draft genome sequence of the fungus Penicillium brasilianum MG11.</title>
        <authorList>
            <person name="Horn F."/>
            <person name="Linde J."/>
            <person name="Mattern D.J."/>
            <person name="Walther G."/>
            <person name="Guthke R."/>
            <person name="Brakhage A.A."/>
            <person name="Valiante V."/>
        </authorList>
    </citation>
    <scope>NUCLEOTIDE SEQUENCE [LARGE SCALE GENOMIC DNA]</scope>
    <source>
        <strain evidence="5">MG11</strain>
    </source>
</reference>
<evidence type="ECO:0000313" key="4">
    <source>
        <dbReference type="EMBL" id="CEJ56352.1"/>
    </source>
</evidence>
<dbReference type="GO" id="GO:0006740">
    <property type="term" value="P:NADPH regeneration"/>
    <property type="evidence" value="ECO:0007669"/>
    <property type="project" value="TreeGrafter"/>
</dbReference>
<dbReference type="Proteomes" id="UP000042958">
    <property type="component" value="Unassembled WGS sequence"/>
</dbReference>
<dbReference type="GO" id="GO:0016491">
    <property type="term" value="F:oxidoreductase activity"/>
    <property type="evidence" value="ECO:0007669"/>
    <property type="project" value="TreeGrafter"/>
</dbReference>
<dbReference type="Pfam" id="PF01408">
    <property type="entry name" value="GFO_IDH_MocA"/>
    <property type="match status" value="1"/>
</dbReference>
<dbReference type="InterPro" id="IPR036291">
    <property type="entry name" value="NAD(P)-bd_dom_sf"/>
</dbReference>
<dbReference type="Gene3D" id="3.40.50.720">
    <property type="entry name" value="NAD(P)-binding Rossmann-like Domain"/>
    <property type="match status" value="1"/>
</dbReference>
<accession>A0A0F7TMZ1</accession>
<dbReference type="GO" id="GO:0005737">
    <property type="term" value="C:cytoplasm"/>
    <property type="evidence" value="ECO:0007669"/>
    <property type="project" value="TreeGrafter"/>
</dbReference>
<dbReference type="GO" id="GO:0000166">
    <property type="term" value="F:nucleotide binding"/>
    <property type="evidence" value="ECO:0007669"/>
    <property type="project" value="InterPro"/>
</dbReference>
<feature type="domain" description="Gfo/Idh/MocA-like oxidoreductase N-terminal" evidence="2">
    <location>
        <begin position="3"/>
        <end position="120"/>
    </location>
</feature>
<feature type="domain" description="GFO/IDH/MocA-like oxidoreductase" evidence="3">
    <location>
        <begin position="151"/>
        <end position="265"/>
    </location>
</feature>
<dbReference type="PANTHER" id="PTHR42840">
    <property type="entry name" value="NAD(P)-BINDING ROSSMANN-FOLD SUPERFAMILY PROTEIN-RELATED"/>
    <property type="match status" value="1"/>
</dbReference>
<dbReference type="Gene3D" id="3.30.360.10">
    <property type="entry name" value="Dihydrodipicolinate Reductase, domain 2"/>
    <property type="match status" value="1"/>
</dbReference>
<comment type="similarity">
    <text evidence="1">Belongs to the Gfo/Idh/MocA family.</text>
</comment>
<organism evidence="4 5">
    <name type="scientific">Penicillium brasilianum</name>
    <dbReference type="NCBI Taxonomy" id="104259"/>
    <lineage>
        <taxon>Eukaryota</taxon>
        <taxon>Fungi</taxon>
        <taxon>Dikarya</taxon>
        <taxon>Ascomycota</taxon>
        <taxon>Pezizomycotina</taxon>
        <taxon>Eurotiomycetes</taxon>
        <taxon>Eurotiomycetidae</taxon>
        <taxon>Eurotiales</taxon>
        <taxon>Aspergillaceae</taxon>
        <taxon>Penicillium</taxon>
    </lineage>
</organism>
<dbReference type="SUPFAM" id="SSF55347">
    <property type="entry name" value="Glyceraldehyde-3-phosphate dehydrogenase-like, C-terminal domain"/>
    <property type="match status" value="1"/>
</dbReference>
<protein>
    <submittedName>
        <fullName evidence="4">Putative Oxidoreductase family, NAD-binding Rossmann fold protein</fullName>
    </submittedName>
</protein>
<dbReference type="InterPro" id="IPR000683">
    <property type="entry name" value="Gfo/Idh/MocA-like_OxRdtase_N"/>
</dbReference>
<dbReference type="AlphaFoldDB" id="A0A0F7TMZ1"/>